<dbReference type="RefSeq" id="WP_145113500.1">
    <property type="nucleotide sequence ID" value="NZ_CP036349.1"/>
</dbReference>
<proteinExistence type="predicted"/>
<organism evidence="1 2">
    <name type="scientific">Botrimarina mediterranea</name>
    <dbReference type="NCBI Taxonomy" id="2528022"/>
    <lineage>
        <taxon>Bacteria</taxon>
        <taxon>Pseudomonadati</taxon>
        <taxon>Planctomycetota</taxon>
        <taxon>Planctomycetia</taxon>
        <taxon>Pirellulales</taxon>
        <taxon>Lacipirellulaceae</taxon>
        <taxon>Botrimarina</taxon>
    </lineage>
</organism>
<gene>
    <name evidence="1" type="ORF">Spa11_29950</name>
</gene>
<dbReference type="EMBL" id="CP036349">
    <property type="protein sequence ID" value="QDV74787.1"/>
    <property type="molecule type" value="Genomic_DNA"/>
</dbReference>
<evidence type="ECO:0000313" key="1">
    <source>
        <dbReference type="EMBL" id="QDV74787.1"/>
    </source>
</evidence>
<dbReference type="AlphaFoldDB" id="A0A518KAG1"/>
<dbReference type="KEGG" id="bmei:Spa11_29950"/>
<protein>
    <submittedName>
        <fullName evidence="1">Uncharacterized protein</fullName>
    </submittedName>
</protein>
<reference evidence="1 2" key="1">
    <citation type="submission" date="2019-02" db="EMBL/GenBank/DDBJ databases">
        <title>Deep-cultivation of Planctomycetes and their phenomic and genomic characterization uncovers novel biology.</title>
        <authorList>
            <person name="Wiegand S."/>
            <person name="Jogler M."/>
            <person name="Boedeker C."/>
            <person name="Pinto D."/>
            <person name="Vollmers J."/>
            <person name="Rivas-Marin E."/>
            <person name="Kohn T."/>
            <person name="Peeters S.H."/>
            <person name="Heuer A."/>
            <person name="Rast P."/>
            <person name="Oberbeckmann S."/>
            <person name="Bunk B."/>
            <person name="Jeske O."/>
            <person name="Meyerdierks A."/>
            <person name="Storesund J.E."/>
            <person name="Kallscheuer N."/>
            <person name="Luecker S."/>
            <person name="Lage O.M."/>
            <person name="Pohl T."/>
            <person name="Merkel B.J."/>
            <person name="Hornburger P."/>
            <person name="Mueller R.-W."/>
            <person name="Bruemmer F."/>
            <person name="Labrenz M."/>
            <person name="Spormann A.M."/>
            <person name="Op den Camp H."/>
            <person name="Overmann J."/>
            <person name="Amann R."/>
            <person name="Jetten M.S.M."/>
            <person name="Mascher T."/>
            <person name="Medema M.H."/>
            <person name="Devos D.P."/>
            <person name="Kaster A.-K."/>
            <person name="Ovreas L."/>
            <person name="Rohde M."/>
            <person name="Galperin M.Y."/>
            <person name="Jogler C."/>
        </authorList>
    </citation>
    <scope>NUCLEOTIDE SEQUENCE [LARGE SCALE GENOMIC DNA]</scope>
    <source>
        <strain evidence="1 2">Spa11</strain>
    </source>
</reference>
<dbReference type="Gene3D" id="3.40.50.300">
    <property type="entry name" value="P-loop containing nucleotide triphosphate hydrolases"/>
    <property type="match status" value="1"/>
</dbReference>
<name>A0A518KAG1_9BACT</name>
<evidence type="ECO:0000313" key="2">
    <source>
        <dbReference type="Proteomes" id="UP000316426"/>
    </source>
</evidence>
<sequence>MLWKRGISAAHIDGEKIIYQHMTVVADRESRAELKRRSEAGDIEIVSNRFVMREGVDWTHLVHSVFACTFGGICGYLQSGGRVLRNHPSLDHVVIQDHGGNYWRHDSLNADRVWSLDDTEAKIADRHAEAYREKKEAEPIVCPKCAKVRARGVACPACGFAYSGPGLCNC</sequence>
<accession>A0A518KAG1</accession>
<dbReference type="Proteomes" id="UP000316426">
    <property type="component" value="Chromosome"/>
</dbReference>
<keyword evidence="2" id="KW-1185">Reference proteome</keyword>
<dbReference type="InterPro" id="IPR027417">
    <property type="entry name" value="P-loop_NTPase"/>
</dbReference>